<evidence type="ECO:0000313" key="3">
    <source>
        <dbReference type="Proteomes" id="UP000001514"/>
    </source>
</evidence>
<feature type="region of interest" description="Disordered" evidence="1">
    <location>
        <begin position="1"/>
        <end position="29"/>
    </location>
</feature>
<gene>
    <name evidence="2" type="ORF">SELMODRAFT_406044</name>
</gene>
<reference evidence="2 3" key="1">
    <citation type="journal article" date="2011" name="Science">
        <title>The Selaginella genome identifies genetic changes associated with the evolution of vascular plants.</title>
        <authorList>
            <person name="Banks J.A."/>
            <person name="Nishiyama T."/>
            <person name="Hasebe M."/>
            <person name="Bowman J.L."/>
            <person name="Gribskov M."/>
            <person name="dePamphilis C."/>
            <person name="Albert V.A."/>
            <person name="Aono N."/>
            <person name="Aoyama T."/>
            <person name="Ambrose B.A."/>
            <person name="Ashton N.W."/>
            <person name="Axtell M.J."/>
            <person name="Barker E."/>
            <person name="Barker M.S."/>
            <person name="Bennetzen J.L."/>
            <person name="Bonawitz N.D."/>
            <person name="Chapple C."/>
            <person name="Cheng C."/>
            <person name="Correa L.G."/>
            <person name="Dacre M."/>
            <person name="DeBarry J."/>
            <person name="Dreyer I."/>
            <person name="Elias M."/>
            <person name="Engstrom E.M."/>
            <person name="Estelle M."/>
            <person name="Feng L."/>
            <person name="Finet C."/>
            <person name="Floyd S.K."/>
            <person name="Frommer W.B."/>
            <person name="Fujita T."/>
            <person name="Gramzow L."/>
            <person name="Gutensohn M."/>
            <person name="Harholt J."/>
            <person name="Hattori M."/>
            <person name="Heyl A."/>
            <person name="Hirai T."/>
            <person name="Hiwatashi Y."/>
            <person name="Ishikawa M."/>
            <person name="Iwata M."/>
            <person name="Karol K.G."/>
            <person name="Koehler B."/>
            <person name="Kolukisaoglu U."/>
            <person name="Kubo M."/>
            <person name="Kurata T."/>
            <person name="Lalonde S."/>
            <person name="Li K."/>
            <person name="Li Y."/>
            <person name="Litt A."/>
            <person name="Lyons E."/>
            <person name="Manning G."/>
            <person name="Maruyama T."/>
            <person name="Michael T.P."/>
            <person name="Mikami K."/>
            <person name="Miyazaki S."/>
            <person name="Morinaga S."/>
            <person name="Murata T."/>
            <person name="Mueller-Roeber B."/>
            <person name="Nelson D.R."/>
            <person name="Obara M."/>
            <person name="Oguri Y."/>
            <person name="Olmstead R.G."/>
            <person name="Onodera N."/>
            <person name="Petersen B.L."/>
            <person name="Pils B."/>
            <person name="Prigge M."/>
            <person name="Rensing S.A."/>
            <person name="Riano-Pachon D.M."/>
            <person name="Roberts A.W."/>
            <person name="Sato Y."/>
            <person name="Scheller H.V."/>
            <person name="Schulz B."/>
            <person name="Schulz C."/>
            <person name="Shakirov E.V."/>
            <person name="Shibagaki N."/>
            <person name="Shinohara N."/>
            <person name="Shippen D.E."/>
            <person name="Soerensen I."/>
            <person name="Sotooka R."/>
            <person name="Sugimoto N."/>
            <person name="Sugita M."/>
            <person name="Sumikawa N."/>
            <person name="Tanurdzic M."/>
            <person name="Theissen G."/>
            <person name="Ulvskov P."/>
            <person name="Wakazuki S."/>
            <person name="Weng J.K."/>
            <person name="Willats W.W."/>
            <person name="Wipf D."/>
            <person name="Wolf P.G."/>
            <person name="Yang L."/>
            <person name="Zimmer A.D."/>
            <person name="Zhu Q."/>
            <person name="Mitros T."/>
            <person name="Hellsten U."/>
            <person name="Loque D."/>
            <person name="Otillar R."/>
            <person name="Salamov A."/>
            <person name="Schmutz J."/>
            <person name="Shapiro H."/>
            <person name="Lindquist E."/>
            <person name="Lucas S."/>
            <person name="Rokhsar D."/>
            <person name="Grigoriev I.V."/>
        </authorList>
    </citation>
    <scope>NUCLEOTIDE SEQUENCE [LARGE SCALE GENOMIC DNA]</scope>
</reference>
<accession>D8R0H3</accession>
<dbReference type="AlphaFoldDB" id="D8R0H3"/>
<dbReference type="KEGG" id="smo:SELMODRAFT_406044"/>
<feature type="region of interest" description="Disordered" evidence="1">
    <location>
        <begin position="253"/>
        <end position="274"/>
    </location>
</feature>
<name>D8R0H3_SELML</name>
<dbReference type="Proteomes" id="UP000001514">
    <property type="component" value="Unassembled WGS sequence"/>
</dbReference>
<dbReference type="Gramene" id="EFJ34583">
    <property type="protein sequence ID" value="EFJ34583"/>
    <property type="gene ID" value="SELMODRAFT_406044"/>
</dbReference>
<protein>
    <submittedName>
        <fullName evidence="2">Uncharacterized protein</fullName>
    </submittedName>
</protein>
<feature type="compositionally biased region" description="Basic residues" evidence="1">
    <location>
        <begin position="1"/>
        <end position="11"/>
    </location>
</feature>
<dbReference type="HOGENOM" id="CLU_878244_0_0_1"/>
<sequence length="317" mass="35736">MGHIRTRKHTRNCPCPRKPPIPKTGGPLHIRPWTISDFPHRRRQFLLRESKRVIPDDDEYFGQKCTDITETQRHLVPLHALHPNLLNAPDPFHNRKVTSVTEYISHMGKPRTGPLITTEASPYHGNKATSITEYLRYVPPAHLGKDGQDAVLPHYGIKATDATGAFDERAEPTILTYMLPHRPKTAPTVVFPQHVSPAVLVNAIAERRRMFLEKPQPPSMPNSARAPDKSAPMGEALVNTGCSTARNKAVSSNERKATGEFLSHSSDSTWSGNNRRHPDTLVSCSFLCQHIQVQCQWQVKLKRFRNTSICVNYTSLR</sequence>
<proteinExistence type="predicted"/>
<dbReference type="InParanoid" id="D8R0H3"/>
<dbReference type="EMBL" id="GL377569">
    <property type="protein sequence ID" value="EFJ34583.1"/>
    <property type="molecule type" value="Genomic_DNA"/>
</dbReference>
<feature type="compositionally biased region" description="Polar residues" evidence="1">
    <location>
        <begin position="263"/>
        <end position="273"/>
    </location>
</feature>
<evidence type="ECO:0000256" key="1">
    <source>
        <dbReference type="SAM" id="MobiDB-lite"/>
    </source>
</evidence>
<organism evidence="3">
    <name type="scientific">Selaginella moellendorffii</name>
    <name type="common">Spikemoss</name>
    <dbReference type="NCBI Taxonomy" id="88036"/>
    <lineage>
        <taxon>Eukaryota</taxon>
        <taxon>Viridiplantae</taxon>
        <taxon>Streptophyta</taxon>
        <taxon>Embryophyta</taxon>
        <taxon>Tracheophyta</taxon>
        <taxon>Lycopodiopsida</taxon>
        <taxon>Selaginellales</taxon>
        <taxon>Selaginellaceae</taxon>
        <taxon>Selaginella</taxon>
    </lineage>
</organism>
<evidence type="ECO:0000313" key="2">
    <source>
        <dbReference type="EMBL" id="EFJ34583.1"/>
    </source>
</evidence>
<keyword evidence="3" id="KW-1185">Reference proteome</keyword>